<dbReference type="CDD" id="cd11069">
    <property type="entry name" value="CYP_FUM15-like"/>
    <property type="match status" value="1"/>
</dbReference>
<evidence type="ECO:0000313" key="15">
    <source>
        <dbReference type="EMBL" id="KAF7340106.1"/>
    </source>
</evidence>
<dbReference type="AlphaFoldDB" id="A0A8H7CL36"/>
<dbReference type="GO" id="GO:0020037">
    <property type="term" value="F:heme binding"/>
    <property type="evidence" value="ECO:0007669"/>
    <property type="project" value="InterPro"/>
</dbReference>
<dbReference type="InterPro" id="IPR001128">
    <property type="entry name" value="Cyt_P450"/>
</dbReference>
<evidence type="ECO:0000256" key="10">
    <source>
        <dbReference type="ARBA" id="ARBA00023004"/>
    </source>
</evidence>
<dbReference type="InterPro" id="IPR036396">
    <property type="entry name" value="Cyt_P450_sf"/>
</dbReference>
<evidence type="ECO:0000256" key="13">
    <source>
        <dbReference type="PIRSR" id="PIRSR602401-1"/>
    </source>
</evidence>
<keyword evidence="9" id="KW-0560">Oxidoreductase</keyword>
<evidence type="ECO:0000256" key="7">
    <source>
        <dbReference type="ARBA" id="ARBA00022723"/>
    </source>
</evidence>
<comment type="similarity">
    <text evidence="4">Belongs to the cytochrome P450 family.</text>
</comment>
<protein>
    <submittedName>
        <fullName evidence="15">Cytochrome P450</fullName>
    </submittedName>
</protein>
<dbReference type="Proteomes" id="UP000620124">
    <property type="component" value="Unassembled WGS sequence"/>
</dbReference>
<reference evidence="15" key="1">
    <citation type="submission" date="2020-05" db="EMBL/GenBank/DDBJ databases">
        <title>Mycena genomes resolve the evolution of fungal bioluminescence.</title>
        <authorList>
            <person name="Tsai I.J."/>
        </authorList>
    </citation>
    <scope>NUCLEOTIDE SEQUENCE</scope>
    <source>
        <strain evidence="15">CCC161011</strain>
    </source>
</reference>
<dbReference type="Pfam" id="PF00067">
    <property type="entry name" value="p450"/>
    <property type="match status" value="1"/>
</dbReference>
<evidence type="ECO:0000313" key="16">
    <source>
        <dbReference type="Proteomes" id="UP000620124"/>
    </source>
</evidence>
<feature type="compositionally biased region" description="Low complexity" evidence="14">
    <location>
        <begin position="383"/>
        <end position="399"/>
    </location>
</feature>
<keyword evidence="7 13" id="KW-0479">Metal-binding</keyword>
<keyword evidence="10 13" id="KW-0408">Iron</keyword>
<sequence length="585" mass="65825">MECSAFQLFLWFAKVLGLLAALVVARGVLWLVNLLVVAPRFDPLRNLPGPDAPAFHSHFHEVNDPDITPAIYHDWTKNLFGKTFRYHGYGKHDYRLMSFDLRVLSHVLTSPVYEKPWQTRAYLGRLLGRGKTLSQSRRKRKFTVIVGVFNMEGAEHRALRKLIGPAFTAQAVKGMTPIFFQKAEELRDRWDALLPANGPGSATFDVAHWISRTAFDIFGLAGFDYHFNALHDESEQVYSAYRRMFTISDKASQTRVLKQLYLPIVERIWPDEDDKITQQCLKTIRDCGIGLIHTKKETCMAEKLDFRSEEKDILSLLIKSNLSNEPSNRLSDTELLDQLSSFLFAGSDSTAVAITWCLHILSQHPDVQDRLRAEIISGPAPDTTTSSKRNSTSSVSSTSSVMQADTIDALPYLDAVLRETLRVSPPVHGTVRVATTDDLIPISSPVILRNGKIIRENEHIRIKKGSFVHIPVEGINMSEDIWGPDARQFNPDRWTSLPAGATPPSFPGLANLMSFSFGRASCPGYRFALLEAKIIIATLLPQFVFSPVEGIEIGKYNSVLTRPFVREKLDTEGIQLPLRISRYID</sequence>
<dbReference type="EMBL" id="JACAZI010000019">
    <property type="protein sequence ID" value="KAF7340106.1"/>
    <property type="molecule type" value="Genomic_DNA"/>
</dbReference>
<keyword evidence="8" id="KW-1133">Transmembrane helix</keyword>
<keyword evidence="11" id="KW-0503">Monooxygenase</keyword>
<evidence type="ECO:0000256" key="11">
    <source>
        <dbReference type="ARBA" id="ARBA00023033"/>
    </source>
</evidence>
<feature type="binding site" description="axial binding residue" evidence="13">
    <location>
        <position position="522"/>
    </location>
    <ligand>
        <name>heme</name>
        <dbReference type="ChEBI" id="CHEBI:30413"/>
    </ligand>
    <ligandPart>
        <name>Fe</name>
        <dbReference type="ChEBI" id="CHEBI:18248"/>
    </ligandPart>
</feature>
<dbReference type="Gene3D" id="1.10.630.10">
    <property type="entry name" value="Cytochrome P450"/>
    <property type="match status" value="1"/>
</dbReference>
<accession>A0A8H7CL36</accession>
<name>A0A8H7CL36_9AGAR</name>
<keyword evidence="12" id="KW-0472">Membrane</keyword>
<keyword evidence="5 13" id="KW-0349">Heme</keyword>
<evidence type="ECO:0000256" key="5">
    <source>
        <dbReference type="ARBA" id="ARBA00022617"/>
    </source>
</evidence>
<dbReference type="OrthoDB" id="1470350at2759"/>
<evidence type="ECO:0000256" key="2">
    <source>
        <dbReference type="ARBA" id="ARBA00004370"/>
    </source>
</evidence>
<evidence type="ECO:0000256" key="9">
    <source>
        <dbReference type="ARBA" id="ARBA00023002"/>
    </source>
</evidence>
<evidence type="ECO:0000256" key="8">
    <source>
        <dbReference type="ARBA" id="ARBA00022989"/>
    </source>
</evidence>
<evidence type="ECO:0000256" key="1">
    <source>
        <dbReference type="ARBA" id="ARBA00001971"/>
    </source>
</evidence>
<dbReference type="GO" id="GO:0005506">
    <property type="term" value="F:iron ion binding"/>
    <property type="evidence" value="ECO:0007669"/>
    <property type="project" value="InterPro"/>
</dbReference>
<dbReference type="SUPFAM" id="SSF48264">
    <property type="entry name" value="Cytochrome P450"/>
    <property type="match status" value="1"/>
</dbReference>
<dbReference type="GO" id="GO:0004497">
    <property type="term" value="F:monooxygenase activity"/>
    <property type="evidence" value="ECO:0007669"/>
    <property type="project" value="UniProtKB-KW"/>
</dbReference>
<evidence type="ECO:0000256" key="14">
    <source>
        <dbReference type="SAM" id="MobiDB-lite"/>
    </source>
</evidence>
<evidence type="ECO:0000256" key="3">
    <source>
        <dbReference type="ARBA" id="ARBA00004721"/>
    </source>
</evidence>
<gene>
    <name evidence="15" type="ORF">MVEN_01929000</name>
</gene>
<comment type="pathway">
    <text evidence="3">Secondary metabolite biosynthesis; terpenoid biosynthesis.</text>
</comment>
<evidence type="ECO:0000256" key="4">
    <source>
        <dbReference type="ARBA" id="ARBA00010617"/>
    </source>
</evidence>
<keyword evidence="6" id="KW-0812">Transmembrane</keyword>
<dbReference type="InterPro" id="IPR050121">
    <property type="entry name" value="Cytochrome_P450_monoxygenase"/>
</dbReference>
<dbReference type="PRINTS" id="PR00463">
    <property type="entry name" value="EP450I"/>
</dbReference>
<dbReference type="PRINTS" id="PR00385">
    <property type="entry name" value="P450"/>
</dbReference>
<dbReference type="GO" id="GO:0016705">
    <property type="term" value="F:oxidoreductase activity, acting on paired donors, with incorporation or reduction of molecular oxygen"/>
    <property type="evidence" value="ECO:0007669"/>
    <property type="project" value="InterPro"/>
</dbReference>
<keyword evidence="16" id="KW-1185">Reference proteome</keyword>
<dbReference type="InterPro" id="IPR002401">
    <property type="entry name" value="Cyt_P450_E_grp-I"/>
</dbReference>
<evidence type="ECO:0000256" key="12">
    <source>
        <dbReference type="ARBA" id="ARBA00023136"/>
    </source>
</evidence>
<feature type="region of interest" description="Disordered" evidence="14">
    <location>
        <begin position="377"/>
        <end position="399"/>
    </location>
</feature>
<organism evidence="15 16">
    <name type="scientific">Mycena venus</name>
    <dbReference type="NCBI Taxonomy" id="2733690"/>
    <lineage>
        <taxon>Eukaryota</taxon>
        <taxon>Fungi</taxon>
        <taxon>Dikarya</taxon>
        <taxon>Basidiomycota</taxon>
        <taxon>Agaricomycotina</taxon>
        <taxon>Agaricomycetes</taxon>
        <taxon>Agaricomycetidae</taxon>
        <taxon>Agaricales</taxon>
        <taxon>Marasmiineae</taxon>
        <taxon>Mycenaceae</taxon>
        <taxon>Mycena</taxon>
    </lineage>
</organism>
<proteinExistence type="inferred from homology"/>
<comment type="caution">
    <text evidence="15">The sequence shown here is derived from an EMBL/GenBank/DDBJ whole genome shotgun (WGS) entry which is preliminary data.</text>
</comment>
<dbReference type="PANTHER" id="PTHR24305:SF166">
    <property type="entry name" value="CYTOCHROME P450 12A4, MITOCHONDRIAL-RELATED"/>
    <property type="match status" value="1"/>
</dbReference>
<comment type="cofactor">
    <cofactor evidence="1 13">
        <name>heme</name>
        <dbReference type="ChEBI" id="CHEBI:30413"/>
    </cofactor>
</comment>
<dbReference type="PANTHER" id="PTHR24305">
    <property type="entry name" value="CYTOCHROME P450"/>
    <property type="match status" value="1"/>
</dbReference>
<evidence type="ECO:0000256" key="6">
    <source>
        <dbReference type="ARBA" id="ARBA00022692"/>
    </source>
</evidence>
<comment type="subcellular location">
    <subcellularLocation>
        <location evidence="2">Membrane</location>
    </subcellularLocation>
</comment>
<dbReference type="GO" id="GO:0016020">
    <property type="term" value="C:membrane"/>
    <property type="evidence" value="ECO:0007669"/>
    <property type="project" value="UniProtKB-SubCell"/>
</dbReference>